<feature type="non-terminal residue" evidence="2">
    <location>
        <position position="133"/>
    </location>
</feature>
<dbReference type="Proteomes" id="UP000266841">
    <property type="component" value="Unassembled WGS sequence"/>
</dbReference>
<dbReference type="EMBL" id="AGNL01037987">
    <property type="protein sequence ID" value="EJK53335.1"/>
    <property type="molecule type" value="Genomic_DNA"/>
</dbReference>
<evidence type="ECO:0000313" key="2">
    <source>
        <dbReference type="EMBL" id="EJK53335.1"/>
    </source>
</evidence>
<name>K0RJD9_THAOC</name>
<dbReference type="AlphaFoldDB" id="K0RJD9"/>
<keyword evidence="3" id="KW-1185">Reference proteome</keyword>
<proteinExistence type="predicted"/>
<gene>
    <name evidence="2" type="ORF">THAOC_27250</name>
</gene>
<accession>K0RJD9</accession>
<organism evidence="2 3">
    <name type="scientific">Thalassiosira oceanica</name>
    <name type="common">Marine diatom</name>
    <dbReference type="NCBI Taxonomy" id="159749"/>
    <lineage>
        <taxon>Eukaryota</taxon>
        <taxon>Sar</taxon>
        <taxon>Stramenopiles</taxon>
        <taxon>Ochrophyta</taxon>
        <taxon>Bacillariophyta</taxon>
        <taxon>Coscinodiscophyceae</taxon>
        <taxon>Thalassiosirophycidae</taxon>
        <taxon>Thalassiosirales</taxon>
        <taxon>Thalassiosiraceae</taxon>
        <taxon>Thalassiosira</taxon>
    </lineage>
</organism>
<feature type="compositionally biased region" description="Polar residues" evidence="1">
    <location>
        <begin position="105"/>
        <end position="118"/>
    </location>
</feature>
<comment type="caution">
    <text evidence="2">The sequence shown here is derived from an EMBL/GenBank/DDBJ whole genome shotgun (WGS) entry which is preliminary data.</text>
</comment>
<feature type="region of interest" description="Disordered" evidence="1">
    <location>
        <begin position="1"/>
        <end position="133"/>
    </location>
</feature>
<feature type="compositionally biased region" description="Polar residues" evidence="1">
    <location>
        <begin position="68"/>
        <end position="87"/>
    </location>
</feature>
<sequence>MGLRLRSIFKRKQGNRDDGTGKHRATSPLGEGEGGDASTASNDASVDSPPSRLPIDQPPPPPPASPPTMTASQSQFVHSISNEASTGQKKKSPWLSLKRGENSRVRSSSGVPIVTSTGADDFSPSAANSRTNS</sequence>
<reference evidence="2 3" key="1">
    <citation type="journal article" date="2012" name="Genome Biol.">
        <title>Genome and low-iron response of an oceanic diatom adapted to chronic iron limitation.</title>
        <authorList>
            <person name="Lommer M."/>
            <person name="Specht M."/>
            <person name="Roy A.S."/>
            <person name="Kraemer L."/>
            <person name="Andreson R."/>
            <person name="Gutowska M.A."/>
            <person name="Wolf J."/>
            <person name="Bergner S.V."/>
            <person name="Schilhabel M.B."/>
            <person name="Klostermeier U.C."/>
            <person name="Beiko R.G."/>
            <person name="Rosenstiel P."/>
            <person name="Hippler M."/>
            <person name="Laroche J."/>
        </authorList>
    </citation>
    <scope>NUCLEOTIDE SEQUENCE [LARGE SCALE GENOMIC DNA]</scope>
    <source>
        <strain evidence="2 3">CCMP1005</strain>
    </source>
</reference>
<evidence type="ECO:0000256" key="1">
    <source>
        <dbReference type="SAM" id="MobiDB-lite"/>
    </source>
</evidence>
<evidence type="ECO:0000313" key="3">
    <source>
        <dbReference type="Proteomes" id="UP000266841"/>
    </source>
</evidence>
<protein>
    <submittedName>
        <fullName evidence="2">Uncharacterized protein</fullName>
    </submittedName>
</protein>
<feature type="compositionally biased region" description="Pro residues" evidence="1">
    <location>
        <begin position="56"/>
        <end position="66"/>
    </location>
</feature>